<dbReference type="AlphaFoldDB" id="A0A0R1MMN9"/>
<dbReference type="Proteomes" id="UP000051686">
    <property type="component" value="Unassembled WGS sequence"/>
</dbReference>
<protein>
    <submittedName>
        <fullName evidence="1">Uncharacterized protein</fullName>
    </submittedName>
</protein>
<sequence>MRMVEMGVDFKLDNSTVTANTSKMTDFVIRKAEDNLNKDSIFIGVMHRLANE</sequence>
<dbReference type="PATRIC" id="fig|1423777.3.peg.612"/>
<reference evidence="1 2" key="1">
    <citation type="journal article" date="2015" name="Genome Announc.">
        <title>Expanding the biotechnology potential of lactobacilli through comparative genomics of 213 strains and associated genera.</title>
        <authorList>
            <person name="Sun Z."/>
            <person name="Harris H.M."/>
            <person name="McCann A."/>
            <person name="Guo C."/>
            <person name="Argimon S."/>
            <person name="Zhang W."/>
            <person name="Yang X."/>
            <person name="Jeffery I.B."/>
            <person name="Cooney J.C."/>
            <person name="Kagawa T.F."/>
            <person name="Liu W."/>
            <person name="Song Y."/>
            <person name="Salvetti E."/>
            <person name="Wrobel A."/>
            <person name="Rasinkangas P."/>
            <person name="Parkhill J."/>
            <person name="Rea M.C."/>
            <person name="O'Sullivan O."/>
            <person name="Ritari J."/>
            <person name="Douillard F.P."/>
            <person name="Paul Ross R."/>
            <person name="Yang R."/>
            <person name="Briner A.E."/>
            <person name="Felis G.E."/>
            <person name="de Vos W.M."/>
            <person name="Barrangou R."/>
            <person name="Klaenhammer T.R."/>
            <person name="Caufield P.W."/>
            <person name="Cui Y."/>
            <person name="Zhang H."/>
            <person name="O'Toole P.W."/>
        </authorList>
    </citation>
    <scope>NUCLEOTIDE SEQUENCE [LARGE SCALE GENOMIC DNA]</scope>
    <source>
        <strain evidence="1 2">DSM 19972</strain>
    </source>
</reference>
<name>A0A0R1MMN9_9LACO</name>
<keyword evidence="2" id="KW-1185">Reference proteome</keyword>
<dbReference type="STRING" id="1423777.FD46_GL000593"/>
<gene>
    <name evidence="1" type="ORF">FD46_GL000593</name>
</gene>
<evidence type="ECO:0000313" key="1">
    <source>
        <dbReference type="EMBL" id="KRL05835.1"/>
    </source>
</evidence>
<organism evidence="1 2">
    <name type="scientific">Liquorilactobacillus oeni DSM 19972</name>
    <dbReference type="NCBI Taxonomy" id="1423777"/>
    <lineage>
        <taxon>Bacteria</taxon>
        <taxon>Bacillati</taxon>
        <taxon>Bacillota</taxon>
        <taxon>Bacilli</taxon>
        <taxon>Lactobacillales</taxon>
        <taxon>Lactobacillaceae</taxon>
        <taxon>Liquorilactobacillus</taxon>
    </lineage>
</organism>
<comment type="caution">
    <text evidence="1">The sequence shown here is derived from an EMBL/GenBank/DDBJ whole genome shotgun (WGS) entry which is preliminary data.</text>
</comment>
<dbReference type="EMBL" id="AZEH01000020">
    <property type="protein sequence ID" value="KRL05835.1"/>
    <property type="molecule type" value="Genomic_DNA"/>
</dbReference>
<evidence type="ECO:0000313" key="2">
    <source>
        <dbReference type="Proteomes" id="UP000051686"/>
    </source>
</evidence>
<accession>A0A0R1MMN9</accession>
<proteinExistence type="predicted"/>